<evidence type="ECO:0000256" key="1">
    <source>
        <dbReference type="SAM" id="MobiDB-lite"/>
    </source>
</evidence>
<dbReference type="EMBL" id="AVOT02097863">
    <property type="protein sequence ID" value="MBW0576209.1"/>
    <property type="molecule type" value="Genomic_DNA"/>
</dbReference>
<sequence length="115" mass="13278">MRNNIFNLASHWEDLGESFPKIFLKDIPFKELMVITKGWNPNTKLKLMEERKARIRENQAIEEQLNQKEHNPTPSRAQGVSQPDSPVASNHSSINRSVANSNHYSHCQVASRRKQ</sequence>
<feature type="compositionally biased region" description="Polar residues" evidence="1">
    <location>
        <begin position="72"/>
        <end position="105"/>
    </location>
</feature>
<keyword evidence="3" id="KW-1185">Reference proteome</keyword>
<organism evidence="2 3">
    <name type="scientific">Austropuccinia psidii MF-1</name>
    <dbReference type="NCBI Taxonomy" id="1389203"/>
    <lineage>
        <taxon>Eukaryota</taxon>
        <taxon>Fungi</taxon>
        <taxon>Dikarya</taxon>
        <taxon>Basidiomycota</taxon>
        <taxon>Pucciniomycotina</taxon>
        <taxon>Pucciniomycetes</taxon>
        <taxon>Pucciniales</taxon>
        <taxon>Sphaerophragmiaceae</taxon>
        <taxon>Austropuccinia</taxon>
    </lineage>
</organism>
<evidence type="ECO:0000313" key="3">
    <source>
        <dbReference type="Proteomes" id="UP000765509"/>
    </source>
</evidence>
<dbReference type="AlphaFoldDB" id="A0A9Q3K7X0"/>
<feature type="region of interest" description="Disordered" evidence="1">
    <location>
        <begin position="61"/>
        <end position="115"/>
    </location>
</feature>
<proteinExistence type="predicted"/>
<name>A0A9Q3K7X0_9BASI</name>
<accession>A0A9Q3K7X0</accession>
<protein>
    <submittedName>
        <fullName evidence="2">Uncharacterized protein</fullName>
    </submittedName>
</protein>
<gene>
    <name evidence="2" type="ORF">O181_115924</name>
</gene>
<comment type="caution">
    <text evidence="2">The sequence shown here is derived from an EMBL/GenBank/DDBJ whole genome shotgun (WGS) entry which is preliminary data.</text>
</comment>
<evidence type="ECO:0000313" key="2">
    <source>
        <dbReference type="EMBL" id="MBW0576209.1"/>
    </source>
</evidence>
<feature type="compositionally biased region" description="Basic and acidic residues" evidence="1">
    <location>
        <begin position="61"/>
        <end position="71"/>
    </location>
</feature>
<reference evidence="2" key="1">
    <citation type="submission" date="2021-03" db="EMBL/GenBank/DDBJ databases">
        <title>Draft genome sequence of rust myrtle Austropuccinia psidii MF-1, a brazilian biotype.</title>
        <authorList>
            <person name="Quecine M.C."/>
            <person name="Pachon D.M.R."/>
            <person name="Bonatelli M.L."/>
            <person name="Correr F.H."/>
            <person name="Franceschini L.M."/>
            <person name="Leite T.F."/>
            <person name="Margarido G.R.A."/>
            <person name="Almeida C.A."/>
            <person name="Ferrarezi J.A."/>
            <person name="Labate C.A."/>
        </authorList>
    </citation>
    <scope>NUCLEOTIDE SEQUENCE</scope>
    <source>
        <strain evidence="2">MF-1</strain>
    </source>
</reference>
<dbReference type="Proteomes" id="UP000765509">
    <property type="component" value="Unassembled WGS sequence"/>
</dbReference>